<sequence>MIHVGLNVTDLEKSIRFYEDVFEEGPVKKKQDYAKFMPAAVPVNFTLNKSGKIEGNQVGHFGIQLENKEDVMYHKKRLEEKGYFSRDEMNTTCCYALQDKFMITDPDGNEWEYFYTIADSEENHSRTITCCS</sequence>
<dbReference type="Proteomes" id="UP000199017">
    <property type="component" value="Unassembled WGS sequence"/>
</dbReference>
<dbReference type="InterPro" id="IPR049789">
    <property type="entry name" value="ArsI/CadI-like"/>
</dbReference>
<dbReference type="InterPro" id="IPR004360">
    <property type="entry name" value="Glyas_Fos-R_dOase_dom"/>
</dbReference>
<evidence type="ECO:0000313" key="3">
    <source>
        <dbReference type="Proteomes" id="UP000199017"/>
    </source>
</evidence>
<dbReference type="Gene3D" id="3.10.180.10">
    <property type="entry name" value="2,3-Dihydroxybiphenyl 1,2-Dioxygenase, domain 1"/>
    <property type="match status" value="1"/>
</dbReference>
<feature type="domain" description="VOC" evidence="1">
    <location>
        <begin position="1"/>
        <end position="116"/>
    </location>
</feature>
<dbReference type="RefSeq" id="WP_091586834.1">
    <property type="nucleotide sequence ID" value="NZ_FNDU01000010.1"/>
</dbReference>
<gene>
    <name evidence="2" type="ORF">SAMN05216352_110146</name>
</gene>
<evidence type="ECO:0000259" key="1">
    <source>
        <dbReference type="PROSITE" id="PS51819"/>
    </source>
</evidence>
<evidence type="ECO:0000313" key="2">
    <source>
        <dbReference type="EMBL" id="SDI70166.1"/>
    </source>
</evidence>
<keyword evidence="3" id="KW-1185">Reference proteome</keyword>
<dbReference type="InterPro" id="IPR037523">
    <property type="entry name" value="VOC_core"/>
</dbReference>
<dbReference type="PANTHER" id="PTHR41294:SF1">
    <property type="entry name" value="CADMIUM-INDUCED PROTEIN CADI"/>
    <property type="match status" value="1"/>
</dbReference>
<dbReference type="InterPro" id="IPR052393">
    <property type="entry name" value="Cadmium-induced_rsp"/>
</dbReference>
<organism evidence="2 3">
    <name type="scientific">Alteribacillus bidgolensis</name>
    <dbReference type="NCBI Taxonomy" id="930129"/>
    <lineage>
        <taxon>Bacteria</taxon>
        <taxon>Bacillati</taxon>
        <taxon>Bacillota</taxon>
        <taxon>Bacilli</taxon>
        <taxon>Bacillales</taxon>
        <taxon>Bacillaceae</taxon>
        <taxon>Alteribacillus</taxon>
    </lineage>
</organism>
<dbReference type="SUPFAM" id="SSF54593">
    <property type="entry name" value="Glyoxalase/Bleomycin resistance protein/Dihydroxybiphenyl dioxygenase"/>
    <property type="match status" value="1"/>
</dbReference>
<dbReference type="OrthoDB" id="9789608at2"/>
<proteinExistence type="predicted"/>
<dbReference type="PROSITE" id="PS51819">
    <property type="entry name" value="VOC"/>
    <property type="match status" value="1"/>
</dbReference>
<dbReference type="EMBL" id="FNDU01000010">
    <property type="protein sequence ID" value="SDI70166.1"/>
    <property type="molecule type" value="Genomic_DNA"/>
</dbReference>
<dbReference type="Pfam" id="PF00903">
    <property type="entry name" value="Glyoxalase"/>
    <property type="match status" value="1"/>
</dbReference>
<accession>A0A1G8MQM0</accession>
<dbReference type="NCBIfam" id="NF041414">
    <property type="entry name" value="ArsI_CadI_VOC"/>
    <property type="match status" value="1"/>
</dbReference>
<dbReference type="PANTHER" id="PTHR41294">
    <property type="entry name" value="CADMIUM-INDUCED PROTEIN CADI"/>
    <property type="match status" value="1"/>
</dbReference>
<keyword evidence="2" id="KW-0456">Lyase</keyword>
<dbReference type="GO" id="GO:0046686">
    <property type="term" value="P:response to cadmium ion"/>
    <property type="evidence" value="ECO:0007669"/>
    <property type="project" value="TreeGrafter"/>
</dbReference>
<dbReference type="STRING" id="930129.SAMN05216352_110146"/>
<reference evidence="2 3" key="1">
    <citation type="submission" date="2016-10" db="EMBL/GenBank/DDBJ databases">
        <authorList>
            <person name="de Groot N.N."/>
        </authorList>
    </citation>
    <scope>NUCLEOTIDE SEQUENCE [LARGE SCALE GENOMIC DNA]</scope>
    <source>
        <strain evidence="3">P4B,CCM 7963,CECT 7998,DSM 25260,IBRC-M 10614,KCTC 13821</strain>
    </source>
</reference>
<dbReference type="InterPro" id="IPR029068">
    <property type="entry name" value="Glyas_Bleomycin-R_OHBP_Dase"/>
</dbReference>
<protein>
    <submittedName>
        <fullName evidence="2">Lactoylglutathione lyase</fullName>
    </submittedName>
</protein>
<dbReference type="AlphaFoldDB" id="A0A1G8MQM0"/>
<dbReference type="GO" id="GO:0016829">
    <property type="term" value="F:lyase activity"/>
    <property type="evidence" value="ECO:0007669"/>
    <property type="project" value="UniProtKB-KW"/>
</dbReference>
<name>A0A1G8MQM0_9BACI</name>